<protein>
    <recommendedName>
        <fullName evidence="4">2-C-methyl-D-erythritol 4-phosphate cytidylyltransferase</fullName>
        <ecNumber evidence="4">2.7.7.60</ecNumber>
    </recommendedName>
    <alternativeName>
        <fullName evidence="4">4-diphosphocytidyl-2C-methyl-D-erythritol synthase</fullName>
    </alternativeName>
    <alternativeName>
        <fullName evidence="4">MEP cytidylyltransferase</fullName>
        <shortName evidence="4">MCT</shortName>
    </alternativeName>
</protein>
<dbReference type="UniPathway" id="UPA00056">
    <property type="reaction ID" value="UER00093"/>
</dbReference>
<dbReference type="AlphaFoldDB" id="A0A1Y4LE38"/>
<sequence length="236" mass="25087">MFFRQKKEEVRPRIAAVIPAAGSSTRMGTNKLLLPLDGIPVLARTLLAFEQCLLVDDIIIVCREQDIAPYGKLAQEFGCTKVRHIVRGGQTRPESVLAGLNACEPDTAYVAIHDGARPLVPQAVIEEAITAAMDTGAAAPVVPLKDSIKRISDGKIIADVARDSIAAVQTPQCFDRALISTALKEAIAAGAALTDDCAAVERLGTLVTATSGSYRNLKVTTPEDIPMAEALLNQED</sequence>
<dbReference type="EC" id="2.7.7.60" evidence="4"/>
<keyword evidence="1 4" id="KW-0808">Transferase</keyword>
<feature type="site" description="Positions MEP for the nucleophilic attack" evidence="4">
    <location>
        <position position="162"/>
    </location>
</feature>
<evidence type="ECO:0000256" key="1">
    <source>
        <dbReference type="ARBA" id="ARBA00022679"/>
    </source>
</evidence>
<dbReference type="GO" id="GO:0050518">
    <property type="term" value="F:2-C-methyl-D-erythritol 4-phosphate cytidylyltransferase activity"/>
    <property type="evidence" value="ECO:0007669"/>
    <property type="project" value="UniProtKB-UniRule"/>
</dbReference>
<comment type="catalytic activity">
    <reaction evidence="4">
        <text>2-C-methyl-D-erythritol 4-phosphate + CTP + H(+) = 4-CDP-2-C-methyl-D-erythritol + diphosphate</text>
        <dbReference type="Rhea" id="RHEA:13429"/>
        <dbReference type="ChEBI" id="CHEBI:15378"/>
        <dbReference type="ChEBI" id="CHEBI:33019"/>
        <dbReference type="ChEBI" id="CHEBI:37563"/>
        <dbReference type="ChEBI" id="CHEBI:57823"/>
        <dbReference type="ChEBI" id="CHEBI:58262"/>
        <dbReference type="EC" id="2.7.7.60"/>
    </reaction>
</comment>
<dbReference type="NCBIfam" id="TIGR00453">
    <property type="entry name" value="ispD"/>
    <property type="match status" value="1"/>
</dbReference>
<keyword evidence="3 4" id="KW-0414">Isoprene biosynthesis</keyword>
<dbReference type="RefSeq" id="WP_087371087.1">
    <property type="nucleotide sequence ID" value="NZ_NFKK01000003.1"/>
</dbReference>
<evidence type="ECO:0000313" key="5">
    <source>
        <dbReference type="EMBL" id="OUP53759.1"/>
    </source>
</evidence>
<dbReference type="InterPro" id="IPR034683">
    <property type="entry name" value="IspD/TarI"/>
</dbReference>
<comment type="caution">
    <text evidence="5">The sequence shown here is derived from an EMBL/GenBank/DDBJ whole genome shotgun (WGS) entry which is preliminary data.</text>
</comment>
<evidence type="ECO:0000256" key="4">
    <source>
        <dbReference type="HAMAP-Rule" id="MF_00108"/>
    </source>
</evidence>
<dbReference type="InterPro" id="IPR050088">
    <property type="entry name" value="IspD/TarI_cytidylyltransf_bact"/>
</dbReference>
<name>A0A1Y4LE38_9FIRM</name>
<dbReference type="FunFam" id="3.90.550.10:FF:000003">
    <property type="entry name" value="2-C-methyl-D-erythritol 4-phosphate cytidylyltransferase"/>
    <property type="match status" value="1"/>
</dbReference>
<proteinExistence type="inferred from homology"/>
<reference evidence="6" key="1">
    <citation type="submission" date="2017-04" db="EMBL/GenBank/DDBJ databases">
        <title>Function of individual gut microbiota members based on whole genome sequencing of pure cultures obtained from chicken caecum.</title>
        <authorList>
            <person name="Medvecky M."/>
            <person name="Cejkova D."/>
            <person name="Polansky O."/>
            <person name="Karasova D."/>
            <person name="Kubasova T."/>
            <person name="Cizek A."/>
            <person name="Rychlik I."/>
        </authorList>
    </citation>
    <scope>NUCLEOTIDE SEQUENCE [LARGE SCALE GENOMIC DNA]</scope>
    <source>
        <strain evidence="6">An180</strain>
    </source>
</reference>
<comment type="pathway">
    <text evidence="4">Isoprenoid biosynthesis; isopentenyl diphosphate biosynthesis via DXP pathway; isopentenyl diphosphate from 1-deoxy-D-xylulose 5-phosphate: step 2/6.</text>
</comment>
<feature type="site" description="Positions MEP for the nucleophilic attack" evidence="4">
    <location>
        <position position="218"/>
    </location>
</feature>
<dbReference type="PANTHER" id="PTHR32125">
    <property type="entry name" value="2-C-METHYL-D-ERYTHRITOL 4-PHOSPHATE CYTIDYLYLTRANSFERASE, CHLOROPLASTIC"/>
    <property type="match status" value="1"/>
</dbReference>
<comment type="function">
    <text evidence="4">Catalyzes the formation of 4-diphosphocytidyl-2-C-methyl-D-erythritol from CTP and 2-C-methyl-D-erythritol 4-phosphate (MEP).</text>
</comment>
<dbReference type="GO" id="GO:0019288">
    <property type="term" value="P:isopentenyl diphosphate biosynthetic process, methylerythritol 4-phosphate pathway"/>
    <property type="evidence" value="ECO:0007669"/>
    <property type="project" value="UniProtKB-UniRule"/>
</dbReference>
<dbReference type="Gene3D" id="3.90.550.10">
    <property type="entry name" value="Spore Coat Polysaccharide Biosynthesis Protein SpsA, Chain A"/>
    <property type="match status" value="1"/>
</dbReference>
<dbReference type="InterPro" id="IPR029044">
    <property type="entry name" value="Nucleotide-diphossugar_trans"/>
</dbReference>
<dbReference type="PANTHER" id="PTHR32125:SF4">
    <property type="entry name" value="2-C-METHYL-D-ERYTHRITOL 4-PHOSPHATE CYTIDYLYLTRANSFERASE, CHLOROPLASTIC"/>
    <property type="match status" value="1"/>
</dbReference>
<accession>A0A1Y4LE38</accession>
<comment type="similarity">
    <text evidence="4">Belongs to the IspD/TarI cytidylyltransferase family. IspD subfamily.</text>
</comment>
<evidence type="ECO:0000256" key="3">
    <source>
        <dbReference type="ARBA" id="ARBA00023229"/>
    </source>
</evidence>
<dbReference type="EMBL" id="NFKK01000003">
    <property type="protein sequence ID" value="OUP53759.1"/>
    <property type="molecule type" value="Genomic_DNA"/>
</dbReference>
<dbReference type="InterPro" id="IPR001228">
    <property type="entry name" value="IspD"/>
</dbReference>
<dbReference type="CDD" id="cd02516">
    <property type="entry name" value="CDP-ME_synthetase"/>
    <property type="match status" value="1"/>
</dbReference>
<dbReference type="HAMAP" id="MF_00108">
    <property type="entry name" value="IspD"/>
    <property type="match status" value="1"/>
</dbReference>
<gene>
    <name evidence="4" type="primary">ispD</name>
    <name evidence="5" type="ORF">B5F17_04015</name>
</gene>
<feature type="site" description="Transition state stabilizer" evidence="4">
    <location>
        <position position="26"/>
    </location>
</feature>
<dbReference type="Proteomes" id="UP000195897">
    <property type="component" value="Unassembled WGS sequence"/>
</dbReference>
<dbReference type="SUPFAM" id="SSF53448">
    <property type="entry name" value="Nucleotide-diphospho-sugar transferases"/>
    <property type="match status" value="1"/>
</dbReference>
<evidence type="ECO:0000256" key="2">
    <source>
        <dbReference type="ARBA" id="ARBA00022695"/>
    </source>
</evidence>
<dbReference type="Pfam" id="PF01128">
    <property type="entry name" value="IspD"/>
    <property type="match status" value="1"/>
</dbReference>
<keyword evidence="2 4" id="KW-0548">Nucleotidyltransferase</keyword>
<feature type="site" description="Transition state stabilizer" evidence="4">
    <location>
        <position position="31"/>
    </location>
</feature>
<evidence type="ECO:0000313" key="6">
    <source>
        <dbReference type="Proteomes" id="UP000195897"/>
    </source>
</evidence>
<organism evidence="5 6">
    <name type="scientific">Butyricicoccus pullicaecorum</name>
    <dbReference type="NCBI Taxonomy" id="501571"/>
    <lineage>
        <taxon>Bacteria</taxon>
        <taxon>Bacillati</taxon>
        <taxon>Bacillota</taxon>
        <taxon>Clostridia</taxon>
        <taxon>Eubacteriales</taxon>
        <taxon>Butyricicoccaceae</taxon>
        <taxon>Butyricicoccus</taxon>
    </lineage>
</organism>